<dbReference type="KEGG" id="nli:G3M70_17285"/>
<dbReference type="PANTHER" id="PTHR43851:SF3">
    <property type="entry name" value="COENZYME Q8"/>
    <property type="match status" value="1"/>
</dbReference>
<accession>A0A7T0BZQ3</accession>
<dbReference type="InterPro" id="IPR011009">
    <property type="entry name" value="Kinase-like_dom_sf"/>
</dbReference>
<dbReference type="InterPro" id="IPR004147">
    <property type="entry name" value="ABC1_dom"/>
</dbReference>
<dbReference type="AlphaFoldDB" id="A0A7T0BZQ3"/>
<sequence length="489" mass="56344">MSTDADKKLRAQKLLIELLGESQGLPTKIGQFLSMKEEADELQEALNASVNPMPWEEVVEILNREYGGDFHTVFRNIKPQARPASLGQVHPGTLKNGQPVAIKIQYLGIKEKVDSELKILGWLPGMGPMKKWGMDLAGYIRELREHLDQELDYTREADQQVRYREKWGDRSDVIVPKVYPEYSNEKVLVQAFEKGQTLEKVIGLPQEKRQEIGKIWVSHILFMLFHKGIMHSDPNPLNFAFRTKGRSPGIVLYDFGSLFEVTQSERMLLLRIILAIRNRENIDPAQCLKGLGFDLEKLNDIRHCLPGLLAVLFEPFIQDEPFDFDDWNINKRWDDIVGDLKWWFRSAAPPRVIFLMRTFHGLVNHLGKLKVSISWSFLLDDVAGDLFEQASEWPLPEFDENEEAANFDGLSRYLKIDVRKGNGNRVELTMPARVAENLEEVIDPPVLESIKNQNIDLESVQKRIQRSGFQSQILLEMEDSVRKVKVWLE</sequence>
<dbReference type="EMBL" id="CP048685">
    <property type="protein sequence ID" value="QPJ63532.1"/>
    <property type="molecule type" value="Genomic_DNA"/>
</dbReference>
<dbReference type="Proteomes" id="UP000594688">
    <property type="component" value="Chromosome"/>
</dbReference>
<dbReference type="SUPFAM" id="SSF56112">
    <property type="entry name" value="Protein kinase-like (PK-like)"/>
    <property type="match status" value="1"/>
</dbReference>
<dbReference type="PANTHER" id="PTHR43851">
    <property type="match status" value="1"/>
</dbReference>
<gene>
    <name evidence="2" type="ORF">G3M70_17285</name>
</gene>
<reference evidence="2 3" key="1">
    <citation type="submission" date="2020-02" db="EMBL/GenBank/DDBJ databases">
        <title>Genomic and physiological characterization of two novel Nitrospinaceae genera.</title>
        <authorList>
            <person name="Mueller A.J."/>
            <person name="Jung M.-Y."/>
            <person name="Strachan C.R."/>
            <person name="Herbold C.W."/>
            <person name="Kirkegaard R.H."/>
            <person name="Daims H."/>
        </authorList>
    </citation>
    <scope>NUCLEOTIDE SEQUENCE [LARGE SCALE GENOMIC DNA]</scope>
    <source>
        <strain evidence="2">EB</strain>
    </source>
</reference>
<dbReference type="GO" id="GO:0006744">
    <property type="term" value="P:ubiquinone biosynthetic process"/>
    <property type="evidence" value="ECO:0007669"/>
    <property type="project" value="TreeGrafter"/>
</dbReference>
<evidence type="ECO:0000313" key="3">
    <source>
        <dbReference type="Proteomes" id="UP000594688"/>
    </source>
</evidence>
<feature type="domain" description="ABC1 atypical kinase-like" evidence="1">
    <location>
        <begin position="46"/>
        <end position="280"/>
    </location>
</feature>
<name>A0A7T0BZQ3_9BACT</name>
<evidence type="ECO:0000313" key="2">
    <source>
        <dbReference type="EMBL" id="QPJ63532.1"/>
    </source>
</evidence>
<proteinExistence type="predicted"/>
<protein>
    <recommendedName>
        <fullName evidence="1">ABC1 atypical kinase-like domain-containing protein</fullName>
    </recommendedName>
</protein>
<evidence type="ECO:0000259" key="1">
    <source>
        <dbReference type="Pfam" id="PF03109"/>
    </source>
</evidence>
<dbReference type="InterPro" id="IPR051409">
    <property type="entry name" value="Atypical_kinase_ADCK"/>
</dbReference>
<dbReference type="Pfam" id="PF03109">
    <property type="entry name" value="ABC1"/>
    <property type="match status" value="1"/>
</dbReference>
<organism evidence="2 3">
    <name type="scientific">Candidatus Nitronauta litoralis</name>
    <dbReference type="NCBI Taxonomy" id="2705533"/>
    <lineage>
        <taxon>Bacteria</taxon>
        <taxon>Pseudomonadati</taxon>
        <taxon>Nitrospinota/Tectimicrobiota group</taxon>
        <taxon>Nitrospinota</taxon>
        <taxon>Nitrospinia</taxon>
        <taxon>Nitrospinales</taxon>
        <taxon>Nitrospinaceae</taxon>
        <taxon>Candidatus Nitronauta</taxon>
    </lineage>
</organism>